<proteinExistence type="predicted"/>
<accession>A0ACC2EG68</accession>
<dbReference type="EMBL" id="CM055093">
    <property type="protein sequence ID" value="KAJ7565446.1"/>
    <property type="molecule type" value="Genomic_DNA"/>
</dbReference>
<keyword evidence="2" id="KW-1185">Reference proteome</keyword>
<dbReference type="Proteomes" id="UP001162992">
    <property type="component" value="Chromosome 2"/>
</dbReference>
<reference evidence="2" key="1">
    <citation type="journal article" date="2024" name="Proc. Natl. Acad. Sci. U.S.A.">
        <title>Extraordinary preservation of gene collinearity over three hundred million years revealed in homosporous lycophytes.</title>
        <authorList>
            <person name="Li C."/>
            <person name="Wickell D."/>
            <person name="Kuo L.Y."/>
            <person name="Chen X."/>
            <person name="Nie B."/>
            <person name="Liao X."/>
            <person name="Peng D."/>
            <person name="Ji J."/>
            <person name="Jenkins J."/>
            <person name="Williams M."/>
            <person name="Shu S."/>
            <person name="Plott C."/>
            <person name="Barry K."/>
            <person name="Rajasekar S."/>
            <person name="Grimwood J."/>
            <person name="Han X."/>
            <person name="Sun S."/>
            <person name="Hou Z."/>
            <person name="He W."/>
            <person name="Dai G."/>
            <person name="Sun C."/>
            <person name="Schmutz J."/>
            <person name="Leebens-Mack J.H."/>
            <person name="Li F.W."/>
            <person name="Wang L."/>
        </authorList>
    </citation>
    <scope>NUCLEOTIDE SEQUENCE [LARGE SCALE GENOMIC DNA]</scope>
    <source>
        <strain evidence="2">cv. PW_Plant_1</strain>
    </source>
</reference>
<evidence type="ECO:0000313" key="2">
    <source>
        <dbReference type="Proteomes" id="UP001162992"/>
    </source>
</evidence>
<comment type="caution">
    <text evidence="1">The sequence shown here is derived from an EMBL/GenBank/DDBJ whole genome shotgun (WGS) entry which is preliminary data.</text>
</comment>
<evidence type="ECO:0000313" key="1">
    <source>
        <dbReference type="EMBL" id="KAJ7565446.1"/>
    </source>
</evidence>
<name>A0ACC2EG68_DIPCM</name>
<sequence length="111" mass="13319">MCIRQALKLIQKIQKVSFLRSGNVPKRVFYIGKRTLVWSMASRLLCYSYIKLILTVSQTKQWHVLGRNPSKSFFKLNFFHAHSWCRKVHVKKLWQKREIENDFTSAWAYIL</sequence>
<gene>
    <name evidence="1" type="ORF">O6H91_02G061400</name>
</gene>
<protein>
    <submittedName>
        <fullName evidence="1">Uncharacterized protein</fullName>
    </submittedName>
</protein>
<organism evidence="1 2">
    <name type="scientific">Diphasiastrum complanatum</name>
    <name type="common">Issler's clubmoss</name>
    <name type="synonym">Lycopodium complanatum</name>
    <dbReference type="NCBI Taxonomy" id="34168"/>
    <lineage>
        <taxon>Eukaryota</taxon>
        <taxon>Viridiplantae</taxon>
        <taxon>Streptophyta</taxon>
        <taxon>Embryophyta</taxon>
        <taxon>Tracheophyta</taxon>
        <taxon>Lycopodiopsida</taxon>
        <taxon>Lycopodiales</taxon>
        <taxon>Lycopodiaceae</taxon>
        <taxon>Lycopodioideae</taxon>
        <taxon>Diphasiastrum</taxon>
    </lineage>
</organism>